<evidence type="ECO:0000256" key="2">
    <source>
        <dbReference type="ARBA" id="ARBA00006923"/>
    </source>
</evidence>
<keyword evidence="5" id="KW-0812">Transmembrane</keyword>
<keyword evidence="10" id="KW-0998">Cell outer membrane</keyword>
<dbReference type="Pfam" id="PF01278">
    <property type="entry name" value="Omptin"/>
    <property type="match status" value="1"/>
</dbReference>
<evidence type="ECO:0000256" key="7">
    <source>
        <dbReference type="ARBA" id="ARBA00022750"/>
    </source>
</evidence>
<sequence length="320" mass="34934">MSMSFLRALTLSGAVLASFATPAFADDQQHQTTIIGADDFVFVGGIGYTWLKGNELVYNGGNRISRLIWESDAPVINLGAKGVFDGDWTVSGDVRFGFGGNSHMEDYDWLGGSYDFDDWTDRSVHPDTDLDRYIDLDIALGKNFALSEASTFNLHGGFKYTNVKWTGYGGSYVYSSGGFRNTTGTFADGEKVITFEQRYPGLFIGGEVKTTSGAWTITGLARAGATIGASDTDHHWLNDQRFEEKYGAIPFVDLGLEAAYQVNDNSQFTLGVDFERFFRKKGSTKEYDISSGAQIGGPFEDGAGMDFQSITVSANLKVAF</sequence>
<evidence type="ECO:0000313" key="14">
    <source>
        <dbReference type="Proteomes" id="UP000535406"/>
    </source>
</evidence>
<dbReference type="Proteomes" id="UP000535406">
    <property type="component" value="Unassembled WGS sequence"/>
</dbReference>
<keyword evidence="9" id="KW-0472">Membrane</keyword>
<feature type="active site" evidence="11">
    <location>
        <position position="233"/>
    </location>
</feature>
<feature type="signal peptide" evidence="12">
    <location>
        <begin position="1"/>
        <end position="25"/>
    </location>
</feature>
<name>A0A7W8DTC3_9HYPH</name>
<organism evidence="13 14">
    <name type="scientific">Shinella fusca</name>
    <dbReference type="NCBI Taxonomy" id="544480"/>
    <lineage>
        <taxon>Bacteria</taxon>
        <taxon>Pseudomonadati</taxon>
        <taxon>Pseudomonadota</taxon>
        <taxon>Alphaproteobacteria</taxon>
        <taxon>Hyphomicrobiales</taxon>
        <taxon>Rhizobiaceae</taxon>
        <taxon>Shinella</taxon>
    </lineage>
</organism>
<dbReference type="InterPro" id="IPR020079">
    <property type="entry name" value="Peptidase_A26_CS"/>
</dbReference>
<keyword evidence="4 13" id="KW-0645">Protease</keyword>
<evidence type="ECO:0000256" key="8">
    <source>
        <dbReference type="ARBA" id="ARBA00022801"/>
    </source>
</evidence>
<dbReference type="GO" id="GO:0009279">
    <property type="term" value="C:cell outer membrane"/>
    <property type="evidence" value="ECO:0007669"/>
    <property type="project" value="UniProtKB-SubCell"/>
</dbReference>
<evidence type="ECO:0000256" key="3">
    <source>
        <dbReference type="ARBA" id="ARBA00022452"/>
    </source>
</evidence>
<evidence type="ECO:0000256" key="5">
    <source>
        <dbReference type="ARBA" id="ARBA00022692"/>
    </source>
</evidence>
<dbReference type="InterPro" id="IPR020080">
    <property type="entry name" value="OM_adhesin/peptidase_omptin"/>
</dbReference>
<evidence type="ECO:0000256" key="4">
    <source>
        <dbReference type="ARBA" id="ARBA00022670"/>
    </source>
</evidence>
<comment type="caution">
    <text evidence="13">The sequence shown here is derived from an EMBL/GenBank/DDBJ whole genome shotgun (WGS) entry which is preliminary data.</text>
</comment>
<feature type="active site" evidence="11">
    <location>
        <position position="235"/>
    </location>
</feature>
<dbReference type="InterPro" id="IPR053724">
    <property type="entry name" value="OMP_A26_sf"/>
</dbReference>
<reference evidence="13 14" key="1">
    <citation type="submission" date="2020-08" db="EMBL/GenBank/DDBJ databases">
        <title>Genomic Encyclopedia of Type Strains, Phase IV (KMG-IV): sequencing the most valuable type-strain genomes for metagenomic binning, comparative biology and taxonomic classification.</title>
        <authorList>
            <person name="Goeker M."/>
        </authorList>
    </citation>
    <scope>NUCLEOTIDE SEQUENCE [LARGE SCALE GENOMIC DNA]</scope>
    <source>
        <strain evidence="13 14">DSM 21319</strain>
    </source>
</reference>
<dbReference type="AlphaFoldDB" id="A0A7W8DTC3"/>
<gene>
    <name evidence="13" type="ORF">HNQ66_000770</name>
</gene>
<proteinExistence type="inferred from homology"/>
<keyword evidence="3" id="KW-1134">Transmembrane beta strand</keyword>
<keyword evidence="6 12" id="KW-0732">Signal</keyword>
<dbReference type="GO" id="GO:0004190">
    <property type="term" value="F:aspartic-type endopeptidase activity"/>
    <property type="evidence" value="ECO:0007669"/>
    <property type="project" value="UniProtKB-KW"/>
</dbReference>
<comment type="similarity">
    <text evidence="2">Belongs to the peptidase A26 family.</text>
</comment>
<keyword evidence="7" id="KW-0064">Aspartyl protease</keyword>
<keyword evidence="14" id="KW-1185">Reference proteome</keyword>
<evidence type="ECO:0000256" key="10">
    <source>
        <dbReference type="ARBA" id="ARBA00023237"/>
    </source>
</evidence>
<dbReference type="PROSITE" id="PS00834">
    <property type="entry name" value="OMPTIN_1"/>
    <property type="match status" value="1"/>
</dbReference>
<feature type="active site" evidence="11">
    <location>
        <position position="108"/>
    </location>
</feature>
<dbReference type="EMBL" id="JACHIK010000002">
    <property type="protein sequence ID" value="MBB5041387.1"/>
    <property type="molecule type" value="Genomic_DNA"/>
</dbReference>
<accession>A0A7W8DTC3</accession>
<dbReference type="RefSeq" id="WP_184141057.1">
    <property type="nucleotide sequence ID" value="NZ_JACHIK010000002.1"/>
</dbReference>
<evidence type="ECO:0000256" key="11">
    <source>
        <dbReference type="PIRSR" id="PIRSR001522-1"/>
    </source>
</evidence>
<feature type="active site" evidence="11">
    <location>
        <position position="106"/>
    </location>
</feature>
<keyword evidence="8" id="KW-0378">Hydrolase</keyword>
<dbReference type="PIRSF" id="PIRSF001522">
    <property type="entry name" value="Peptidase_A26"/>
    <property type="match status" value="1"/>
</dbReference>
<dbReference type="SUPFAM" id="SSF69917">
    <property type="entry name" value="OMPT-like"/>
    <property type="match status" value="1"/>
</dbReference>
<evidence type="ECO:0000256" key="6">
    <source>
        <dbReference type="ARBA" id="ARBA00022729"/>
    </source>
</evidence>
<evidence type="ECO:0000313" key="13">
    <source>
        <dbReference type="EMBL" id="MBB5041387.1"/>
    </source>
</evidence>
<dbReference type="PRINTS" id="PR00482">
    <property type="entry name" value="OMPTIN"/>
</dbReference>
<dbReference type="InterPro" id="IPR000036">
    <property type="entry name" value="Peptidase_A26_omptin"/>
</dbReference>
<dbReference type="Gene3D" id="2.40.128.90">
    <property type="entry name" value="OMPT-like"/>
    <property type="match status" value="1"/>
</dbReference>
<evidence type="ECO:0000256" key="9">
    <source>
        <dbReference type="ARBA" id="ARBA00023136"/>
    </source>
</evidence>
<evidence type="ECO:0000256" key="1">
    <source>
        <dbReference type="ARBA" id="ARBA00004571"/>
    </source>
</evidence>
<protein>
    <submittedName>
        <fullName evidence="13">Outer membrane protease</fullName>
    </submittedName>
</protein>
<evidence type="ECO:0000256" key="12">
    <source>
        <dbReference type="SAM" id="SignalP"/>
    </source>
</evidence>
<feature type="chain" id="PRO_5030993149" evidence="12">
    <location>
        <begin position="26"/>
        <end position="320"/>
    </location>
</feature>
<dbReference type="GO" id="GO:0006508">
    <property type="term" value="P:proteolysis"/>
    <property type="evidence" value="ECO:0007669"/>
    <property type="project" value="UniProtKB-KW"/>
</dbReference>
<comment type="subcellular location">
    <subcellularLocation>
        <location evidence="1">Cell outer membrane</location>
        <topology evidence="1">Multi-pass membrane protein</topology>
    </subcellularLocation>
</comment>